<dbReference type="InterPro" id="IPR025984">
    <property type="entry name" value="DCTPP"/>
</dbReference>
<gene>
    <name evidence="1" type="ORF">UFOPK3990_00213</name>
    <name evidence="2" type="ORF">UFOPK4245_00159</name>
</gene>
<sequence>MTQEDAITALQARIQAFSQERDWDQFHTPKNLIMAATSEMGELAEILQWKNDEEAAEFLSTQYGRERISEEIADVAIYLIRLCQKLDLNFVEILSEKITQNDVKYPVDKSKGSAKKYTDL</sequence>
<organism evidence="2">
    <name type="scientific">freshwater metagenome</name>
    <dbReference type="NCBI Taxonomy" id="449393"/>
    <lineage>
        <taxon>unclassified sequences</taxon>
        <taxon>metagenomes</taxon>
        <taxon>ecological metagenomes</taxon>
    </lineage>
</organism>
<dbReference type="GO" id="GO:0042262">
    <property type="term" value="P:DNA protection"/>
    <property type="evidence" value="ECO:0007669"/>
    <property type="project" value="TreeGrafter"/>
</dbReference>
<dbReference type="InterPro" id="IPR052555">
    <property type="entry name" value="dCTP_Pyrophosphatase"/>
</dbReference>
<dbReference type="Gene3D" id="1.10.287.1080">
    <property type="entry name" value="MazG-like"/>
    <property type="match status" value="1"/>
</dbReference>
<dbReference type="PIRSF" id="PIRSF029826">
    <property type="entry name" value="UCP029826_pph"/>
    <property type="match status" value="1"/>
</dbReference>
<proteinExistence type="predicted"/>
<dbReference type="GO" id="GO:0005829">
    <property type="term" value="C:cytosol"/>
    <property type="evidence" value="ECO:0007669"/>
    <property type="project" value="TreeGrafter"/>
</dbReference>
<dbReference type="Pfam" id="PF12643">
    <property type="entry name" value="MazG-like"/>
    <property type="match status" value="1"/>
</dbReference>
<dbReference type="AlphaFoldDB" id="A0A6J7SUY4"/>
<dbReference type="PANTHER" id="PTHR46523:SF1">
    <property type="entry name" value="DCTP PYROPHOSPHATASE 1"/>
    <property type="match status" value="1"/>
</dbReference>
<accession>A0A6J7SUY4</accession>
<dbReference type="EMBL" id="CAFBOQ010000003">
    <property type="protein sequence ID" value="CAB4977930.1"/>
    <property type="molecule type" value="Genomic_DNA"/>
</dbReference>
<reference evidence="2" key="1">
    <citation type="submission" date="2020-05" db="EMBL/GenBank/DDBJ databases">
        <authorList>
            <person name="Chiriac C."/>
            <person name="Salcher M."/>
            <person name="Ghai R."/>
            <person name="Kavagutti S V."/>
        </authorList>
    </citation>
    <scope>NUCLEOTIDE SEQUENCE</scope>
</reference>
<name>A0A6J7SUY4_9ZZZZ</name>
<dbReference type="GO" id="GO:0006253">
    <property type="term" value="P:dCTP catabolic process"/>
    <property type="evidence" value="ECO:0007669"/>
    <property type="project" value="TreeGrafter"/>
</dbReference>
<dbReference type="EMBL" id="CAFBQD010000002">
    <property type="protein sequence ID" value="CAB5044783.1"/>
    <property type="molecule type" value="Genomic_DNA"/>
</dbReference>
<dbReference type="SUPFAM" id="SSF101386">
    <property type="entry name" value="all-alpha NTP pyrophosphatases"/>
    <property type="match status" value="1"/>
</dbReference>
<dbReference type="CDD" id="cd11537">
    <property type="entry name" value="NTP-PPase_RS21-C6_like"/>
    <property type="match status" value="1"/>
</dbReference>
<evidence type="ECO:0000313" key="1">
    <source>
        <dbReference type="EMBL" id="CAB4977930.1"/>
    </source>
</evidence>
<evidence type="ECO:0000313" key="2">
    <source>
        <dbReference type="EMBL" id="CAB5044783.1"/>
    </source>
</evidence>
<dbReference type="PANTHER" id="PTHR46523">
    <property type="entry name" value="DCTP PYROPHOSPHATASE 1"/>
    <property type="match status" value="1"/>
</dbReference>
<protein>
    <submittedName>
        <fullName evidence="2">Unannotated protein</fullName>
    </submittedName>
</protein>
<dbReference type="GO" id="GO:0047840">
    <property type="term" value="F:dCTP diphosphatase activity"/>
    <property type="evidence" value="ECO:0007669"/>
    <property type="project" value="TreeGrafter"/>
</dbReference>